<reference evidence="3" key="2">
    <citation type="submission" date="2010-04" db="EMBL/GenBank/DDBJ databases">
        <authorList>
            <person name="Buell R."/>
            <person name="Hamilton J."/>
            <person name="Hostetler J."/>
        </authorList>
    </citation>
    <scope>NUCLEOTIDE SEQUENCE [LARGE SCALE GENOMIC DNA]</scope>
    <source>
        <strain evidence="3">DAOM:BR144</strain>
    </source>
</reference>
<dbReference type="InterPro" id="IPR012677">
    <property type="entry name" value="Nucleotide-bd_a/b_plait_sf"/>
</dbReference>
<organism evidence="2 3">
    <name type="scientific">Globisporangium ultimum (strain ATCC 200006 / CBS 805.95 / DAOM BR144)</name>
    <name type="common">Pythium ultimum</name>
    <dbReference type="NCBI Taxonomy" id="431595"/>
    <lineage>
        <taxon>Eukaryota</taxon>
        <taxon>Sar</taxon>
        <taxon>Stramenopiles</taxon>
        <taxon>Oomycota</taxon>
        <taxon>Peronosporomycetes</taxon>
        <taxon>Pythiales</taxon>
        <taxon>Pythiaceae</taxon>
        <taxon>Globisporangium</taxon>
    </lineage>
</organism>
<proteinExistence type="predicted"/>
<evidence type="ECO:0000313" key="3">
    <source>
        <dbReference type="Proteomes" id="UP000019132"/>
    </source>
</evidence>
<dbReference type="InterPro" id="IPR035979">
    <property type="entry name" value="RBD_domain_sf"/>
</dbReference>
<dbReference type="EnsemblProtists" id="PYU1_T007468">
    <property type="protein sequence ID" value="PYU1_T007468"/>
    <property type="gene ID" value="PYU1_G007452"/>
</dbReference>
<dbReference type="EMBL" id="GL376585">
    <property type="status" value="NOT_ANNOTATED_CDS"/>
    <property type="molecule type" value="Genomic_DNA"/>
</dbReference>
<dbReference type="VEuPathDB" id="FungiDB:PYU1_G007452"/>
<dbReference type="GO" id="GO:0003676">
    <property type="term" value="F:nucleic acid binding"/>
    <property type="evidence" value="ECO:0007669"/>
    <property type="project" value="InterPro"/>
</dbReference>
<reference evidence="2" key="3">
    <citation type="submission" date="2015-02" db="UniProtKB">
        <authorList>
            <consortium name="EnsemblProtists"/>
        </authorList>
    </citation>
    <scope>IDENTIFICATION</scope>
    <source>
        <strain evidence="2">DAOM BR144</strain>
    </source>
</reference>
<feature type="region of interest" description="Disordered" evidence="1">
    <location>
        <begin position="902"/>
        <end position="924"/>
    </location>
</feature>
<dbReference type="SUPFAM" id="SSF54928">
    <property type="entry name" value="RNA-binding domain, RBD"/>
    <property type="match status" value="1"/>
</dbReference>
<evidence type="ECO:0000313" key="2">
    <source>
        <dbReference type="EnsemblProtists" id="PYU1_T007468"/>
    </source>
</evidence>
<evidence type="ECO:0008006" key="4">
    <source>
        <dbReference type="Google" id="ProtNLM"/>
    </source>
</evidence>
<dbReference type="Proteomes" id="UP000019132">
    <property type="component" value="Unassembled WGS sequence"/>
</dbReference>
<dbReference type="HOGENOM" id="CLU_010959_0_0_1"/>
<keyword evidence="3" id="KW-1185">Reference proteome</keyword>
<dbReference type="OMA" id="QPSHCAF"/>
<dbReference type="InParanoid" id="K3WR74"/>
<reference evidence="3" key="1">
    <citation type="journal article" date="2010" name="Genome Biol.">
        <title>Genome sequence of the necrotrophic plant pathogen Pythium ultimum reveals original pathogenicity mechanisms and effector repertoire.</title>
        <authorList>
            <person name="Levesque C.A."/>
            <person name="Brouwer H."/>
            <person name="Cano L."/>
            <person name="Hamilton J.P."/>
            <person name="Holt C."/>
            <person name="Huitema E."/>
            <person name="Raffaele S."/>
            <person name="Robideau G.P."/>
            <person name="Thines M."/>
            <person name="Win J."/>
            <person name="Zerillo M.M."/>
            <person name="Beakes G.W."/>
            <person name="Boore J.L."/>
            <person name="Busam D."/>
            <person name="Dumas B."/>
            <person name="Ferriera S."/>
            <person name="Fuerstenberg S.I."/>
            <person name="Gachon C.M."/>
            <person name="Gaulin E."/>
            <person name="Govers F."/>
            <person name="Grenville-Briggs L."/>
            <person name="Horner N."/>
            <person name="Hostetler J."/>
            <person name="Jiang R.H."/>
            <person name="Johnson J."/>
            <person name="Krajaejun T."/>
            <person name="Lin H."/>
            <person name="Meijer H.J."/>
            <person name="Moore B."/>
            <person name="Morris P."/>
            <person name="Phuntmart V."/>
            <person name="Puiu D."/>
            <person name="Shetty J."/>
            <person name="Stajich J.E."/>
            <person name="Tripathy S."/>
            <person name="Wawra S."/>
            <person name="van West P."/>
            <person name="Whitty B.R."/>
            <person name="Coutinho P.M."/>
            <person name="Henrissat B."/>
            <person name="Martin F."/>
            <person name="Thomas P.D."/>
            <person name="Tyler B.M."/>
            <person name="De Vries R.P."/>
            <person name="Kamoun S."/>
            <person name="Yandell M."/>
            <person name="Tisserat N."/>
            <person name="Buell C.R."/>
        </authorList>
    </citation>
    <scope>NUCLEOTIDE SEQUENCE</scope>
    <source>
        <strain evidence="3">DAOM:BR144</strain>
    </source>
</reference>
<accession>K3WR74</accession>
<dbReference type="Gene3D" id="3.30.70.330">
    <property type="match status" value="1"/>
</dbReference>
<name>K3WR74_GLOUD</name>
<dbReference type="eggNOG" id="ENOG502RSPQ">
    <property type="taxonomic scope" value="Eukaryota"/>
</dbReference>
<protein>
    <recommendedName>
        <fullName evidence="4">RRM domain-containing protein</fullName>
    </recommendedName>
</protein>
<sequence>MRPLRPLKHSIVQLHARIVGSNAGIGNSRRFHRQQQQFLVRNQRSHMLVRAFSDAVDPLKWESQTNEKDGIDGHADEHNAPLNGIRKTAAASINGGSWEINGEEQVEQDVTPFLEGSELLNGENALHDIDFTAQRIGYPIYEGSDDDDGKIREESREEATAKAERILAILRHSMTELDIGKVVHRVAQYATLPRVTSLSRKQFLRSLETRFGPNHSKEYEYMLAFLHGKDDVIEKLELESRKSIANADSSADVSTEESISTVASHGDNDLLVPEIMGLHPDLVADPKFIGVVFCYCRLACLNSLKLVQRPSPGHHRGAKSSLWQVKNDFRKVLDIEGYSHFAEMMGLEKQPPASVMYDVDAVDAEWEEFNLENDRIDFRMLVSQTQELIEYMKKELPNETISKMLIAMLASVKTSKLHRKIFQEMVCNIQTAFPEQYHEDVLSKLVPFLSGNNATYEDFESELATSALQHHRLRHEAILRALLESRMRVGHILIHDIDEVDPMHSVSTKLSPEMREKVITTAWNIVSVLDDRQYHMFFSRFLKYKLAWRPNRTTFGQTFLDDARKTLGPRCADAIMPLFEETFHHLSVETLTICRVKLRHSHKLIRERAAVAALNDAGQERLESTWQPSRSVFYRNLPHGVTEKHLREALEHVGEVKRFVFFSTPVNGPPEDATSGRHDGDSENLDYLAELDNDFSEDGEEGVVTKKKARGVVKELKTPRKKTHVIASDHKTPYQALVEFASDHGRERALQRALQIFGVMMGGWKEYRPVFSSVPEERTSISVQNIPFGTRVGDLMEEINRILEAGGLEMKVSSTVPSGVLITNGRMEFRFESFTEAAQAVELLHAHVSQMKSRRPLTGDDMFLETARAKRKEKHVKAVKKATRASAKKQQEELEEAAAALQARKGEQRHHHHGSEFVDEEIVDDEFPDADEDEDEELVKNSLLDEDEETYFSAELEGEDQLTEEDLALREIPRPFDVTWNTPRRSRNKHLYV</sequence>
<dbReference type="AlphaFoldDB" id="K3WR74"/>
<evidence type="ECO:0000256" key="1">
    <source>
        <dbReference type="SAM" id="MobiDB-lite"/>
    </source>
</evidence>